<dbReference type="InterPro" id="IPR050343">
    <property type="entry name" value="RsuA_PseudoU_synthase"/>
</dbReference>
<evidence type="ECO:0000256" key="3">
    <source>
        <dbReference type="ARBA" id="ARBA00023235"/>
    </source>
</evidence>
<dbReference type="Pfam" id="PF00849">
    <property type="entry name" value="PseudoU_synth_2"/>
    <property type="match status" value="1"/>
</dbReference>
<organism evidence="9 10">
    <name type="scientific">Pseudomonas fulva</name>
    <dbReference type="NCBI Taxonomy" id="47880"/>
    <lineage>
        <taxon>Bacteria</taxon>
        <taxon>Pseudomonadati</taxon>
        <taxon>Pseudomonadota</taxon>
        <taxon>Gammaproteobacteria</taxon>
        <taxon>Pseudomonadales</taxon>
        <taxon>Pseudomonadaceae</taxon>
        <taxon>Pseudomonas</taxon>
    </lineage>
</organism>
<gene>
    <name evidence="9" type="ORF">RU08_18645</name>
</gene>
<sequence length="230" mass="26028">MRIDRLLSNLPRFNRQEARLLLAAGRVRIDGQVCRDSRAEVRDFHRVELDDEVLQAGKAARYFMLHKPVGVVSATSHPEHRTVLDLLDEPDRHELHLAGRLDLNTSGLVLITNDGLWSRRATAPDGSHAKVYRVETEQVIDPAAIEVFANGLYFAYEDLTTRPALLEIEAPHSARLTLHEGRYHQIKRMFGHFQNKVIGLHRESLGTIRLDPALPPGAYRPLTQAEIDSI</sequence>
<dbReference type="SUPFAM" id="SSF55174">
    <property type="entry name" value="Alpha-L RNA-binding motif"/>
    <property type="match status" value="1"/>
</dbReference>
<dbReference type="Gene3D" id="3.10.290.10">
    <property type="entry name" value="RNA-binding S4 domain"/>
    <property type="match status" value="1"/>
</dbReference>
<comment type="catalytic activity">
    <reaction evidence="4">
        <text>uridine(516) in 16S rRNA = pseudouridine(516) in 16S rRNA</text>
        <dbReference type="Rhea" id="RHEA:38867"/>
        <dbReference type="Rhea" id="RHEA-COMP:10089"/>
        <dbReference type="Rhea" id="RHEA-COMP:10090"/>
        <dbReference type="ChEBI" id="CHEBI:65314"/>
        <dbReference type="ChEBI" id="CHEBI:65315"/>
        <dbReference type="EC" id="5.4.99.19"/>
    </reaction>
</comment>
<evidence type="ECO:0000256" key="6">
    <source>
        <dbReference type="PROSITE-ProRule" id="PRU00182"/>
    </source>
</evidence>
<comment type="caution">
    <text evidence="9">The sequence shown here is derived from an EMBL/GenBank/DDBJ whole genome shotgun (WGS) entry which is preliminary data.</text>
</comment>
<dbReference type="InterPro" id="IPR036986">
    <property type="entry name" value="S4_RNA-bd_sf"/>
</dbReference>
<dbReference type="RefSeq" id="WP_042555327.1">
    <property type="nucleotide sequence ID" value="NZ_JXQW01000057.1"/>
</dbReference>
<name>A0A0D0IXH8_9PSED</name>
<keyword evidence="3 7" id="KW-0413">Isomerase</keyword>
<reference evidence="9 10" key="1">
    <citation type="submission" date="2014-12" db="EMBL/GenBank/DDBJ databases">
        <title>16Stimator: statistical estimation of ribosomal gene copy numbers from draft genome assemblies.</title>
        <authorList>
            <person name="Perisin M.A."/>
            <person name="Vetter M."/>
            <person name="Gilbert J.A."/>
            <person name="Bergelson J."/>
        </authorList>
    </citation>
    <scope>NUCLEOTIDE SEQUENCE [LARGE SCALE GENOMIC DNA]</scope>
    <source>
        <strain evidence="9 10">MEJ086</strain>
    </source>
</reference>
<dbReference type="InterPro" id="IPR042092">
    <property type="entry name" value="PsdUridine_s_RsuA/RluB/E/F_cat"/>
</dbReference>
<dbReference type="PANTHER" id="PTHR47683">
    <property type="entry name" value="PSEUDOURIDINE SYNTHASE FAMILY PROTEIN-RELATED"/>
    <property type="match status" value="1"/>
</dbReference>
<dbReference type="InterPro" id="IPR018496">
    <property type="entry name" value="PsdUridine_synth_RsuA/RluB_CS"/>
</dbReference>
<accession>A0A0D0IXH8</accession>
<dbReference type="PROSITE" id="PS01149">
    <property type="entry name" value="PSI_RSU"/>
    <property type="match status" value="1"/>
</dbReference>
<dbReference type="PANTHER" id="PTHR47683:SF4">
    <property type="entry name" value="PSEUDOURIDINE SYNTHASE"/>
    <property type="match status" value="1"/>
</dbReference>
<dbReference type="SMART" id="SM00363">
    <property type="entry name" value="S4"/>
    <property type="match status" value="1"/>
</dbReference>
<dbReference type="InterPro" id="IPR006145">
    <property type="entry name" value="PsdUridine_synth_RsuA/RluA"/>
</dbReference>
<dbReference type="OrthoDB" id="9807213at2"/>
<dbReference type="GO" id="GO:0000455">
    <property type="term" value="P:enzyme-directed rRNA pseudouridine synthesis"/>
    <property type="evidence" value="ECO:0007669"/>
    <property type="project" value="UniProtKB-ARBA"/>
</dbReference>
<dbReference type="Gene3D" id="3.30.70.580">
    <property type="entry name" value="Pseudouridine synthase I, catalytic domain, N-terminal subdomain"/>
    <property type="match status" value="1"/>
</dbReference>
<dbReference type="CDD" id="cd00165">
    <property type="entry name" value="S4"/>
    <property type="match status" value="1"/>
</dbReference>
<evidence type="ECO:0000256" key="1">
    <source>
        <dbReference type="ARBA" id="ARBA00008348"/>
    </source>
</evidence>
<evidence type="ECO:0000256" key="4">
    <source>
        <dbReference type="ARBA" id="ARBA00036749"/>
    </source>
</evidence>
<proteinExistence type="inferred from homology"/>
<dbReference type="EMBL" id="JXQW01000057">
    <property type="protein sequence ID" value="KIP97897.1"/>
    <property type="molecule type" value="Genomic_DNA"/>
</dbReference>
<dbReference type="GO" id="GO:0160136">
    <property type="term" value="F:16S rRNA pseudouridine(516) synthase activity"/>
    <property type="evidence" value="ECO:0007669"/>
    <property type="project" value="UniProtKB-EC"/>
</dbReference>
<evidence type="ECO:0000256" key="7">
    <source>
        <dbReference type="RuleBase" id="RU003887"/>
    </source>
</evidence>
<dbReference type="InterPro" id="IPR002942">
    <property type="entry name" value="S4_RNA-bd"/>
</dbReference>
<dbReference type="Proteomes" id="UP000032068">
    <property type="component" value="Unassembled WGS sequence"/>
</dbReference>
<dbReference type="NCBIfam" id="TIGR00093">
    <property type="entry name" value="pseudouridine synthase"/>
    <property type="match status" value="1"/>
</dbReference>
<comment type="function">
    <text evidence="5">Responsible for synthesis of pseudouridine from uracil-516 in 16S ribosomal RNA.</text>
</comment>
<dbReference type="Gene3D" id="3.30.70.1560">
    <property type="entry name" value="Alpha-L RNA-binding motif"/>
    <property type="match status" value="1"/>
</dbReference>
<protein>
    <recommendedName>
        <fullName evidence="7">Pseudouridine synthase</fullName>
        <ecNumber evidence="7">5.4.99.-</ecNumber>
    </recommendedName>
</protein>
<keyword evidence="2 6" id="KW-0694">RNA-binding</keyword>
<dbReference type="InterPro" id="IPR020103">
    <property type="entry name" value="PsdUridine_synth_cat_dom_sf"/>
</dbReference>
<dbReference type="Pfam" id="PF01479">
    <property type="entry name" value="S4"/>
    <property type="match status" value="1"/>
</dbReference>
<dbReference type="GO" id="GO:0003723">
    <property type="term" value="F:RNA binding"/>
    <property type="evidence" value="ECO:0007669"/>
    <property type="project" value="UniProtKB-KW"/>
</dbReference>
<evidence type="ECO:0000259" key="8">
    <source>
        <dbReference type="SMART" id="SM00363"/>
    </source>
</evidence>
<dbReference type="InterPro" id="IPR020094">
    <property type="entry name" value="TruA/RsuA/RluB/E/F_N"/>
</dbReference>
<dbReference type="SUPFAM" id="SSF55120">
    <property type="entry name" value="Pseudouridine synthase"/>
    <property type="match status" value="1"/>
</dbReference>
<dbReference type="PROSITE" id="PS50889">
    <property type="entry name" value="S4"/>
    <property type="match status" value="1"/>
</dbReference>
<evidence type="ECO:0000256" key="5">
    <source>
        <dbReference type="ARBA" id="ARBA00037590"/>
    </source>
</evidence>
<evidence type="ECO:0000313" key="10">
    <source>
        <dbReference type="Proteomes" id="UP000032068"/>
    </source>
</evidence>
<comment type="similarity">
    <text evidence="1 7">Belongs to the pseudouridine synthase RsuA family.</text>
</comment>
<dbReference type="EC" id="5.4.99.-" evidence="7"/>
<dbReference type="InterPro" id="IPR000748">
    <property type="entry name" value="PsdUridine_synth_RsuA/RluB/E/F"/>
</dbReference>
<dbReference type="CDD" id="cd02553">
    <property type="entry name" value="PseudoU_synth_RsuA"/>
    <property type="match status" value="1"/>
</dbReference>
<evidence type="ECO:0000256" key="2">
    <source>
        <dbReference type="ARBA" id="ARBA00022884"/>
    </source>
</evidence>
<dbReference type="AlphaFoldDB" id="A0A0D0IXH8"/>
<evidence type="ECO:0000313" key="9">
    <source>
        <dbReference type="EMBL" id="KIP97897.1"/>
    </source>
</evidence>
<feature type="domain" description="RNA-binding S4" evidence="8">
    <location>
        <begin position="1"/>
        <end position="58"/>
    </location>
</feature>